<keyword evidence="1" id="KW-0285">Flavoprotein</keyword>
<proteinExistence type="predicted"/>
<keyword evidence="6" id="KW-1185">Reference proteome</keyword>
<gene>
    <name evidence="5" type="ORF">GCM10009775_07260</name>
</gene>
<dbReference type="SUPFAM" id="SSF55469">
    <property type="entry name" value="FMN-dependent nitroreductase-like"/>
    <property type="match status" value="1"/>
</dbReference>
<evidence type="ECO:0000313" key="5">
    <source>
        <dbReference type="EMBL" id="GAA1917384.1"/>
    </source>
</evidence>
<dbReference type="Gene3D" id="3.40.109.10">
    <property type="entry name" value="NADH Oxidase"/>
    <property type="match status" value="1"/>
</dbReference>
<dbReference type="InterPro" id="IPR029479">
    <property type="entry name" value="Nitroreductase"/>
</dbReference>
<evidence type="ECO:0000256" key="2">
    <source>
        <dbReference type="ARBA" id="ARBA00022643"/>
    </source>
</evidence>
<sequence length="202" mass="22215">MPSEVMERMFTLAQLAPSWCNTQPWHVIVTSGDATTRFREGLVAHIRAIGPSRPVDFDTPRDYTGVYRERRRESGRQLYDALGIAYGDREARAAQVFRNWESFGAPHIAIVTTAAEQGTYGAVDTGVYTGCLLLAAQSLGIAAVPQGAFAYAAGFIREHFEIPADQKVLLGIGFGYAAAEHPVNAYRTNRASLDESIRFVEE</sequence>
<dbReference type="Pfam" id="PF00881">
    <property type="entry name" value="Nitroreductase"/>
    <property type="match status" value="1"/>
</dbReference>
<comment type="caution">
    <text evidence="5">The sequence shown here is derived from an EMBL/GenBank/DDBJ whole genome shotgun (WGS) entry which is preliminary data.</text>
</comment>
<keyword evidence="2" id="KW-0288">FMN</keyword>
<dbReference type="PANTHER" id="PTHR23026">
    <property type="entry name" value="NADPH NITROREDUCTASE"/>
    <property type="match status" value="1"/>
</dbReference>
<organism evidence="5 6">
    <name type="scientific">Microbacterium aoyamense</name>
    <dbReference type="NCBI Taxonomy" id="344166"/>
    <lineage>
        <taxon>Bacteria</taxon>
        <taxon>Bacillati</taxon>
        <taxon>Actinomycetota</taxon>
        <taxon>Actinomycetes</taxon>
        <taxon>Micrococcales</taxon>
        <taxon>Microbacteriaceae</taxon>
        <taxon>Microbacterium</taxon>
    </lineage>
</organism>
<accession>A0ABN2PBR3</accession>
<name>A0ABN2PBR3_9MICO</name>
<evidence type="ECO:0000259" key="4">
    <source>
        <dbReference type="Pfam" id="PF00881"/>
    </source>
</evidence>
<dbReference type="InterPro" id="IPR000415">
    <property type="entry name" value="Nitroreductase-like"/>
</dbReference>
<evidence type="ECO:0000256" key="3">
    <source>
        <dbReference type="ARBA" id="ARBA00023002"/>
    </source>
</evidence>
<keyword evidence="3" id="KW-0560">Oxidoreductase</keyword>
<protein>
    <submittedName>
        <fullName evidence="5">Nitroreductase</fullName>
    </submittedName>
</protein>
<dbReference type="PANTHER" id="PTHR23026:SF90">
    <property type="entry name" value="IODOTYROSINE DEIODINASE 1"/>
    <property type="match status" value="1"/>
</dbReference>
<dbReference type="InterPro" id="IPR050627">
    <property type="entry name" value="Nitroreductase/BluB"/>
</dbReference>
<feature type="domain" description="Nitroreductase" evidence="4">
    <location>
        <begin position="2"/>
        <end position="176"/>
    </location>
</feature>
<evidence type="ECO:0000256" key="1">
    <source>
        <dbReference type="ARBA" id="ARBA00022630"/>
    </source>
</evidence>
<evidence type="ECO:0000313" key="6">
    <source>
        <dbReference type="Proteomes" id="UP001501343"/>
    </source>
</evidence>
<reference evidence="5 6" key="1">
    <citation type="journal article" date="2019" name="Int. J. Syst. Evol. Microbiol.">
        <title>The Global Catalogue of Microorganisms (GCM) 10K type strain sequencing project: providing services to taxonomists for standard genome sequencing and annotation.</title>
        <authorList>
            <consortium name="The Broad Institute Genomics Platform"/>
            <consortium name="The Broad Institute Genome Sequencing Center for Infectious Disease"/>
            <person name="Wu L."/>
            <person name="Ma J."/>
        </authorList>
    </citation>
    <scope>NUCLEOTIDE SEQUENCE [LARGE SCALE GENOMIC DNA]</scope>
    <source>
        <strain evidence="5 6">JCM 14900</strain>
    </source>
</reference>
<dbReference type="Proteomes" id="UP001501343">
    <property type="component" value="Unassembled WGS sequence"/>
</dbReference>
<dbReference type="EMBL" id="BAAAOF010000002">
    <property type="protein sequence ID" value="GAA1917384.1"/>
    <property type="molecule type" value="Genomic_DNA"/>
</dbReference>